<gene>
    <name evidence="3" type="ORF">BJ975_000661</name>
    <name evidence="2" type="ORF">IDH50_01030</name>
</gene>
<dbReference type="InterPro" id="IPR029063">
    <property type="entry name" value="SAM-dependent_MTases_sf"/>
</dbReference>
<accession>A0A8I0KKF4</accession>
<dbReference type="InterPro" id="IPR041698">
    <property type="entry name" value="Methyltransf_25"/>
</dbReference>
<sequence length="137" mass="13920">MSALSPRLAAVLEALPLAPGLRVLEIGGAPGPLARAMAARVSPGGFVLVVDRSQRGVAATRTACATEIAAGVLGVRHASAESFRLEPGEDPFDLVVANRVGALDGRHPDLEDATLAALRAATIPGAPLYVDGRLVAP</sequence>
<keyword evidence="2" id="KW-0808">Transferase</keyword>
<dbReference type="Proteomes" id="UP000659061">
    <property type="component" value="Unassembled WGS sequence"/>
</dbReference>
<dbReference type="RefSeq" id="WP_179423641.1">
    <property type="nucleotide sequence ID" value="NZ_BAAAMP010000002.1"/>
</dbReference>
<dbReference type="EMBL" id="JACWMT010000001">
    <property type="protein sequence ID" value="MBD1268808.1"/>
    <property type="molecule type" value="Genomic_DNA"/>
</dbReference>
<dbReference type="SUPFAM" id="SSF53335">
    <property type="entry name" value="S-adenosyl-L-methionine-dependent methyltransferases"/>
    <property type="match status" value="1"/>
</dbReference>
<keyword evidence="2" id="KW-0489">Methyltransferase</keyword>
<dbReference type="GO" id="GO:0032259">
    <property type="term" value="P:methylation"/>
    <property type="evidence" value="ECO:0007669"/>
    <property type="project" value="UniProtKB-KW"/>
</dbReference>
<keyword evidence="4" id="KW-1185">Reference proteome</keyword>
<dbReference type="Gene3D" id="3.40.50.150">
    <property type="entry name" value="Vaccinia Virus protein VP39"/>
    <property type="match status" value="1"/>
</dbReference>
<dbReference type="AlphaFoldDB" id="A0A8I0KKF4"/>
<evidence type="ECO:0000313" key="5">
    <source>
        <dbReference type="Proteomes" id="UP000659061"/>
    </source>
</evidence>
<dbReference type="CDD" id="cd02440">
    <property type="entry name" value="AdoMet_MTases"/>
    <property type="match status" value="1"/>
</dbReference>
<dbReference type="Proteomes" id="UP000587211">
    <property type="component" value="Unassembled WGS sequence"/>
</dbReference>
<dbReference type="GO" id="GO:0008168">
    <property type="term" value="F:methyltransferase activity"/>
    <property type="evidence" value="ECO:0007669"/>
    <property type="project" value="UniProtKB-KW"/>
</dbReference>
<feature type="domain" description="Methyltransferase" evidence="1">
    <location>
        <begin position="23"/>
        <end position="102"/>
    </location>
</feature>
<proteinExistence type="predicted"/>
<comment type="caution">
    <text evidence="2">The sequence shown here is derived from an EMBL/GenBank/DDBJ whole genome shotgun (WGS) entry which is preliminary data.</text>
</comment>
<dbReference type="EMBL" id="JACBZN010000001">
    <property type="protein sequence ID" value="NYI37286.1"/>
    <property type="molecule type" value="Genomic_DNA"/>
</dbReference>
<reference evidence="2" key="2">
    <citation type="submission" date="2020-09" db="EMBL/GenBank/DDBJ databases">
        <title>Novel species in genus Aeromicrobium.</title>
        <authorList>
            <person name="Zhang G."/>
        </authorList>
    </citation>
    <scope>NUCLEOTIDE SEQUENCE</scope>
    <source>
        <strain evidence="2">SSW1-57</strain>
    </source>
</reference>
<organism evidence="2 5">
    <name type="scientific">Aeromicrobium tamlense</name>
    <dbReference type="NCBI Taxonomy" id="375541"/>
    <lineage>
        <taxon>Bacteria</taxon>
        <taxon>Bacillati</taxon>
        <taxon>Actinomycetota</taxon>
        <taxon>Actinomycetes</taxon>
        <taxon>Propionibacteriales</taxon>
        <taxon>Nocardioidaceae</taxon>
        <taxon>Aeromicrobium</taxon>
    </lineage>
</organism>
<evidence type="ECO:0000313" key="2">
    <source>
        <dbReference type="EMBL" id="MBD1268808.1"/>
    </source>
</evidence>
<evidence type="ECO:0000313" key="4">
    <source>
        <dbReference type="Proteomes" id="UP000587211"/>
    </source>
</evidence>
<name>A0A8I0KKF4_9ACTN</name>
<evidence type="ECO:0000259" key="1">
    <source>
        <dbReference type="Pfam" id="PF13649"/>
    </source>
</evidence>
<dbReference type="Pfam" id="PF13649">
    <property type="entry name" value="Methyltransf_25"/>
    <property type="match status" value="1"/>
</dbReference>
<evidence type="ECO:0000313" key="3">
    <source>
        <dbReference type="EMBL" id="NYI37286.1"/>
    </source>
</evidence>
<protein>
    <submittedName>
        <fullName evidence="3">Cyclopropane fatty-acyl-phospholipid synthase-like methyltransferase</fullName>
    </submittedName>
    <submittedName>
        <fullName evidence="2">SAM-dependent methyltransferase</fullName>
    </submittedName>
</protein>
<reference evidence="3 4" key="1">
    <citation type="submission" date="2020-07" db="EMBL/GenBank/DDBJ databases">
        <title>Sequencing the genomes of 1000 actinobacteria strains.</title>
        <authorList>
            <person name="Klenk H.-P."/>
        </authorList>
    </citation>
    <scope>NUCLEOTIDE SEQUENCE [LARGE SCALE GENOMIC DNA]</scope>
    <source>
        <strain evidence="3 4">DSM 19087</strain>
    </source>
</reference>